<dbReference type="Proteomes" id="UP000492820">
    <property type="component" value="Unassembled WGS sequence"/>
</dbReference>
<dbReference type="AlphaFoldDB" id="A0A068WMJ1"/>
<comment type="subcellular location">
    <subcellularLocation>
        <location evidence="1">Membrane</location>
        <topology evidence="1">Multi-pass membrane protein</topology>
    </subcellularLocation>
</comment>
<feature type="transmembrane region" description="Helical" evidence="5">
    <location>
        <begin position="176"/>
        <end position="196"/>
    </location>
</feature>
<dbReference type="WBParaSite" id="EgrG_000536000">
    <property type="protein sequence ID" value="EgrG_000536000"/>
    <property type="gene ID" value="EgrG_000536000"/>
</dbReference>
<dbReference type="InterPro" id="IPR006214">
    <property type="entry name" value="Bax_inhibitor_1-related"/>
</dbReference>
<dbReference type="EMBL" id="LK028582">
    <property type="protein sequence ID" value="CDS20996.1"/>
    <property type="molecule type" value="Genomic_DNA"/>
</dbReference>
<feature type="transmembrane region" description="Helical" evidence="5">
    <location>
        <begin position="35"/>
        <end position="56"/>
    </location>
</feature>
<proteinExistence type="inferred from homology"/>
<evidence type="ECO:0000256" key="3">
    <source>
        <dbReference type="ARBA" id="ARBA00022989"/>
    </source>
</evidence>
<reference evidence="8" key="3">
    <citation type="submission" date="2020-10" db="UniProtKB">
        <authorList>
            <consortium name="WormBaseParasite"/>
        </authorList>
    </citation>
    <scope>IDENTIFICATION</scope>
</reference>
<evidence type="ECO:0000256" key="5">
    <source>
        <dbReference type="RuleBase" id="RU004379"/>
    </source>
</evidence>
<evidence type="ECO:0000256" key="2">
    <source>
        <dbReference type="ARBA" id="ARBA00022692"/>
    </source>
</evidence>
<dbReference type="OrthoDB" id="7933078at2759"/>
<feature type="transmembrane region" description="Helical" evidence="5">
    <location>
        <begin position="121"/>
        <end position="141"/>
    </location>
</feature>
<dbReference type="Pfam" id="PF01027">
    <property type="entry name" value="Bax1-I"/>
    <property type="match status" value="1"/>
</dbReference>
<reference evidence="6" key="2">
    <citation type="submission" date="2014-06" db="EMBL/GenBank/DDBJ databases">
        <authorList>
            <person name="Aslett M."/>
        </authorList>
    </citation>
    <scope>NUCLEOTIDE SEQUENCE</scope>
</reference>
<gene>
    <name evidence="8" type="primary">EGR_07257</name>
    <name evidence="6" type="ORF">EgrG_000536000</name>
</gene>
<evidence type="ECO:0000313" key="6">
    <source>
        <dbReference type="EMBL" id="CDS20996.1"/>
    </source>
</evidence>
<protein>
    <submittedName>
        <fullName evidence="6 8">Transmembrane BAX inhibitor motif containing</fullName>
    </submittedName>
</protein>
<organism evidence="6">
    <name type="scientific">Echinococcus granulosus</name>
    <name type="common">Hydatid tapeworm</name>
    <dbReference type="NCBI Taxonomy" id="6210"/>
    <lineage>
        <taxon>Eukaryota</taxon>
        <taxon>Metazoa</taxon>
        <taxon>Spiralia</taxon>
        <taxon>Lophotrochozoa</taxon>
        <taxon>Platyhelminthes</taxon>
        <taxon>Cestoda</taxon>
        <taxon>Eucestoda</taxon>
        <taxon>Cyclophyllidea</taxon>
        <taxon>Taeniidae</taxon>
        <taxon>Echinococcus</taxon>
        <taxon>Echinococcus granulosus group</taxon>
    </lineage>
</organism>
<keyword evidence="2 5" id="KW-0812">Transmembrane</keyword>
<accession>A0A068WMJ1</accession>
<dbReference type="GO" id="GO:0043066">
    <property type="term" value="P:negative regulation of apoptotic process"/>
    <property type="evidence" value="ECO:0007669"/>
    <property type="project" value="TreeGrafter"/>
</dbReference>
<evidence type="ECO:0000256" key="1">
    <source>
        <dbReference type="ARBA" id="ARBA00004141"/>
    </source>
</evidence>
<feature type="transmembrane region" description="Helical" evidence="5">
    <location>
        <begin position="208"/>
        <end position="227"/>
    </location>
</feature>
<dbReference type="GO" id="GO:0016020">
    <property type="term" value="C:membrane"/>
    <property type="evidence" value="ECO:0007669"/>
    <property type="project" value="UniProtKB-SubCell"/>
</dbReference>
<name>A0A068WMJ1_ECHGR</name>
<reference evidence="6 7" key="1">
    <citation type="journal article" date="2013" name="Nature">
        <title>The genomes of four tapeworm species reveal adaptations to parasitism.</title>
        <authorList>
            <person name="Tsai I.J."/>
            <person name="Zarowiecki M."/>
            <person name="Holroyd N."/>
            <person name="Garciarrubio A."/>
            <person name="Sanchez-Flores A."/>
            <person name="Brooks K.L."/>
            <person name="Tracey A."/>
            <person name="Bobes R.J."/>
            <person name="Fragoso G."/>
            <person name="Sciutto E."/>
            <person name="Aslett M."/>
            <person name="Beasley H."/>
            <person name="Bennett H.M."/>
            <person name="Cai J."/>
            <person name="Camicia F."/>
            <person name="Clark R."/>
            <person name="Cucher M."/>
            <person name="De Silva N."/>
            <person name="Day T.A."/>
            <person name="Deplazes P."/>
            <person name="Estrada K."/>
            <person name="Fernandez C."/>
            <person name="Holland P.W."/>
            <person name="Hou J."/>
            <person name="Hu S."/>
            <person name="Huckvale T."/>
            <person name="Hung S.S."/>
            <person name="Kamenetzky L."/>
            <person name="Keane J.A."/>
            <person name="Kiss F."/>
            <person name="Koziol U."/>
            <person name="Lambert O."/>
            <person name="Liu K."/>
            <person name="Luo X."/>
            <person name="Luo Y."/>
            <person name="Macchiaroli N."/>
            <person name="Nichol S."/>
            <person name="Paps J."/>
            <person name="Parkinson J."/>
            <person name="Pouchkina-Stantcheva N."/>
            <person name="Riddiford N."/>
            <person name="Rosenzvit M."/>
            <person name="Salinas G."/>
            <person name="Wasmuth J.D."/>
            <person name="Zamanian M."/>
            <person name="Zheng Y."/>
            <person name="Cai X."/>
            <person name="Soberon X."/>
            <person name="Olson P.D."/>
            <person name="Laclette J.P."/>
            <person name="Brehm K."/>
            <person name="Berriman M."/>
            <person name="Garciarrubio A."/>
            <person name="Bobes R.J."/>
            <person name="Fragoso G."/>
            <person name="Sanchez-Flores A."/>
            <person name="Estrada K."/>
            <person name="Cevallos M.A."/>
            <person name="Morett E."/>
            <person name="Gonzalez V."/>
            <person name="Portillo T."/>
            <person name="Ochoa-Leyva A."/>
            <person name="Jose M.V."/>
            <person name="Sciutto E."/>
            <person name="Landa A."/>
            <person name="Jimenez L."/>
            <person name="Valdes V."/>
            <person name="Carrero J.C."/>
            <person name="Larralde C."/>
            <person name="Morales-Montor J."/>
            <person name="Limon-Lason J."/>
            <person name="Soberon X."/>
            <person name="Laclette J.P."/>
        </authorList>
    </citation>
    <scope>NUCLEOTIDE SEQUENCE [LARGE SCALE GENOMIC DNA]</scope>
</reference>
<dbReference type="PANTHER" id="PTHR23291">
    <property type="entry name" value="BAX INHIBITOR-RELATED"/>
    <property type="match status" value="1"/>
</dbReference>
<feature type="transmembrane region" description="Helical" evidence="5">
    <location>
        <begin position="68"/>
        <end position="87"/>
    </location>
</feature>
<keyword evidence="4 5" id="KW-0472">Membrane</keyword>
<evidence type="ECO:0000313" key="8">
    <source>
        <dbReference type="WBParaSite" id="EgrG_000536000"/>
    </source>
</evidence>
<evidence type="ECO:0000256" key="4">
    <source>
        <dbReference type="ARBA" id="ARBA00023136"/>
    </source>
</evidence>
<comment type="similarity">
    <text evidence="5">Belongs to the BI1 family.</text>
</comment>
<sequence length="236" mass="26451">MSSLSLGRKLENDFSYNNCVKDADVYIQMEFLRKLYSILCAQLVLTCTTGAVLLTFKEQLSPFLAENSFILLLLIIASLVLLIAMFYKRYDTPMNFILLFSFTLVESFFVGLVVVHFDLAIVLQAFLITAALTIGLTLYTLQTKRDFSSWAACLGTLLMALFIGGVLNTFFASPAIHLALSISGAFLFACLLIFDTQIIMERFSAEEYIAASITLYLDILNLFLYVLRVLQTANNN</sequence>
<feature type="transmembrane region" description="Helical" evidence="5">
    <location>
        <begin position="148"/>
        <end position="170"/>
    </location>
</feature>
<keyword evidence="3 5" id="KW-1133">Transmembrane helix</keyword>
<dbReference type="PANTHER" id="PTHR23291:SF50">
    <property type="entry name" value="PROTEIN LIFEGUARD 4"/>
    <property type="match status" value="1"/>
</dbReference>
<feature type="transmembrane region" description="Helical" evidence="5">
    <location>
        <begin position="94"/>
        <end position="115"/>
    </location>
</feature>
<evidence type="ECO:0000313" key="7">
    <source>
        <dbReference type="Proteomes" id="UP000492820"/>
    </source>
</evidence>